<evidence type="ECO:0000313" key="2">
    <source>
        <dbReference type="EMBL" id="KAK5999016.1"/>
    </source>
</evidence>
<reference evidence="2 3" key="1">
    <citation type="submission" date="2024-01" db="EMBL/GenBank/DDBJ databases">
        <title>Complete genome of Cladobotryum mycophilum ATHUM6906.</title>
        <authorList>
            <person name="Christinaki A.C."/>
            <person name="Myridakis A.I."/>
            <person name="Kouvelis V.N."/>
        </authorList>
    </citation>
    <scope>NUCLEOTIDE SEQUENCE [LARGE SCALE GENOMIC DNA]</scope>
    <source>
        <strain evidence="2 3">ATHUM6906</strain>
    </source>
</reference>
<evidence type="ECO:0000313" key="3">
    <source>
        <dbReference type="Proteomes" id="UP001338125"/>
    </source>
</evidence>
<gene>
    <name evidence="2" type="ORF">PT974_01402</name>
</gene>
<sequence length="250" mass="28637">MRRPAPLHRPLATGFNIPASLENGIYEVSFYKEFNTWPGWPTKKVDKPIVQRIVIAHYDMSDYYHLNVTAKYNDDRVSMPITHSRCPGPHDQGTYMKPSQMQMAREMLGNWCELYDPRGGGAVIAVYGDAVYYICNWTTRSRADSGRTCSAWEAHFTDRKLDQWCGPGHNGFLQLGKWGIDYGRTQRDVPICGNIEMHEGDKPTGTTVRQPRRKYKFQGGSGRIRNKKPTKVPRPNKGKWKGREKIGREG</sequence>
<feature type="region of interest" description="Disordered" evidence="1">
    <location>
        <begin position="198"/>
        <end position="250"/>
    </location>
</feature>
<name>A0ABR0T505_9HYPO</name>
<feature type="compositionally biased region" description="Basic residues" evidence="1">
    <location>
        <begin position="224"/>
        <end position="240"/>
    </location>
</feature>
<comment type="caution">
    <text evidence="2">The sequence shown here is derived from an EMBL/GenBank/DDBJ whole genome shotgun (WGS) entry which is preliminary data.</text>
</comment>
<keyword evidence="3" id="KW-1185">Reference proteome</keyword>
<accession>A0ABR0T505</accession>
<feature type="compositionally biased region" description="Basic and acidic residues" evidence="1">
    <location>
        <begin position="241"/>
        <end position="250"/>
    </location>
</feature>
<protein>
    <submittedName>
        <fullName evidence="2">Uncharacterized protein</fullName>
    </submittedName>
</protein>
<evidence type="ECO:0000256" key="1">
    <source>
        <dbReference type="SAM" id="MobiDB-lite"/>
    </source>
</evidence>
<dbReference type="Proteomes" id="UP001338125">
    <property type="component" value="Unassembled WGS sequence"/>
</dbReference>
<proteinExistence type="predicted"/>
<organism evidence="2 3">
    <name type="scientific">Cladobotryum mycophilum</name>
    <dbReference type="NCBI Taxonomy" id="491253"/>
    <lineage>
        <taxon>Eukaryota</taxon>
        <taxon>Fungi</taxon>
        <taxon>Dikarya</taxon>
        <taxon>Ascomycota</taxon>
        <taxon>Pezizomycotina</taxon>
        <taxon>Sordariomycetes</taxon>
        <taxon>Hypocreomycetidae</taxon>
        <taxon>Hypocreales</taxon>
        <taxon>Hypocreaceae</taxon>
        <taxon>Cladobotryum</taxon>
    </lineage>
</organism>
<dbReference type="EMBL" id="JAVFKD010000001">
    <property type="protein sequence ID" value="KAK5999016.1"/>
    <property type="molecule type" value="Genomic_DNA"/>
</dbReference>